<protein>
    <submittedName>
        <fullName evidence="14">40S ribosomal protein S25</fullName>
    </submittedName>
</protein>
<dbReference type="InterPro" id="IPR020067">
    <property type="entry name" value="Frizzled_dom"/>
</dbReference>
<proteinExistence type="predicted"/>
<dbReference type="Gene3D" id="1.10.2000.10">
    <property type="entry name" value="Frizzled cysteine-rich domain"/>
    <property type="match status" value="1"/>
</dbReference>
<dbReference type="FunFam" id="2.60.120.290:FF:000013">
    <property type="entry name" value="Membrane frizzled-related protein"/>
    <property type="match status" value="1"/>
</dbReference>
<feature type="region of interest" description="Disordered" evidence="10">
    <location>
        <begin position="57"/>
        <end position="101"/>
    </location>
</feature>
<feature type="domain" description="CUB" evidence="12">
    <location>
        <begin position="352"/>
        <end position="465"/>
    </location>
</feature>
<evidence type="ECO:0000256" key="1">
    <source>
        <dbReference type="ARBA" id="ARBA00004398"/>
    </source>
</evidence>
<keyword evidence="14" id="KW-0687">Ribonucleoprotein</keyword>
<evidence type="ECO:0000256" key="7">
    <source>
        <dbReference type="ARBA" id="ARBA00023329"/>
    </source>
</evidence>
<dbReference type="EMBL" id="QXTE01000345">
    <property type="protein sequence ID" value="TFJ99162.1"/>
    <property type="molecule type" value="Genomic_DNA"/>
</dbReference>
<dbReference type="CDD" id="cd00112">
    <property type="entry name" value="LDLa"/>
    <property type="match status" value="2"/>
</dbReference>
<dbReference type="PRINTS" id="PR00261">
    <property type="entry name" value="LDLRECEPTOR"/>
</dbReference>
<dbReference type="PROSITE" id="PS01209">
    <property type="entry name" value="LDLRA_1"/>
    <property type="match status" value="1"/>
</dbReference>
<dbReference type="PROSITE" id="PS50038">
    <property type="entry name" value="FZ"/>
    <property type="match status" value="1"/>
</dbReference>
<evidence type="ECO:0000256" key="9">
    <source>
        <dbReference type="PROSITE-ProRule" id="PRU00124"/>
    </source>
</evidence>
<dbReference type="CDD" id="cd07066">
    <property type="entry name" value="CRD_FZ"/>
    <property type="match status" value="1"/>
</dbReference>
<dbReference type="GO" id="GO:0030133">
    <property type="term" value="C:transport vesicle"/>
    <property type="evidence" value="ECO:0007669"/>
    <property type="project" value="UniProtKB-SubCell"/>
</dbReference>
<dbReference type="Proteomes" id="UP000297703">
    <property type="component" value="Unassembled WGS sequence"/>
</dbReference>
<dbReference type="STRING" id="55544.A0A4D9DWA1"/>
<dbReference type="Gene3D" id="2.60.120.290">
    <property type="entry name" value="Spermadhesin, CUB domain"/>
    <property type="match status" value="2"/>
</dbReference>
<dbReference type="GO" id="GO:0005840">
    <property type="term" value="C:ribosome"/>
    <property type="evidence" value="ECO:0007669"/>
    <property type="project" value="UniProtKB-KW"/>
</dbReference>
<dbReference type="Gene3D" id="4.10.400.10">
    <property type="entry name" value="Low-density Lipoprotein Receptor"/>
    <property type="match status" value="2"/>
</dbReference>
<comment type="caution">
    <text evidence="14">The sequence shown here is derived from an EMBL/GenBank/DDBJ whole genome shotgun (WGS) entry which is preliminary data.</text>
</comment>
<comment type="subcellular location">
    <subcellularLocation>
        <location evidence="2">Cell membrane</location>
        <topology evidence="2">Single-pass type II membrane protein</topology>
    </subcellularLocation>
    <subcellularLocation>
        <location evidence="1">Cytoplasmic vesicle</location>
        <location evidence="1">Secretory vesicle</location>
    </subcellularLocation>
</comment>
<dbReference type="InterPro" id="IPR035914">
    <property type="entry name" value="Sperma_CUB_dom_sf"/>
</dbReference>
<accession>A0A4D9DWA1</accession>
<keyword evidence="7" id="KW-0968">Cytoplasmic vesicle</keyword>
<feature type="disulfide bond" evidence="9">
    <location>
        <begin position="479"/>
        <end position="497"/>
    </location>
</feature>
<reference evidence="14 15" key="2">
    <citation type="submission" date="2019-04" db="EMBL/GenBank/DDBJ databases">
        <title>The genome sequence of big-headed turtle.</title>
        <authorList>
            <person name="Gong S."/>
        </authorList>
    </citation>
    <scope>NUCLEOTIDE SEQUENCE [LARGE SCALE GENOMIC DNA]</scope>
    <source>
        <strain evidence="14">DO16091913</strain>
        <tissue evidence="14">Muscle</tissue>
    </source>
</reference>
<keyword evidence="14" id="KW-0689">Ribosomal protein</keyword>
<dbReference type="SUPFAM" id="SSF49854">
    <property type="entry name" value="Spermadhesin, CUB domain"/>
    <property type="match status" value="2"/>
</dbReference>
<feature type="disulfide bond" evidence="9">
    <location>
        <begin position="311"/>
        <end position="323"/>
    </location>
</feature>
<dbReference type="PROSITE" id="PS01180">
    <property type="entry name" value="CUB"/>
    <property type="match status" value="2"/>
</dbReference>
<dbReference type="PROSITE" id="PS50068">
    <property type="entry name" value="LDLRA_2"/>
    <property type="match status" value="2"/>
</dbReference>
<dbReference type="CDD" id="cd00041">
    <property type="entry name" value="CUB"/>
    <property type="match status" value="2"/>
</dbReference>
<evidence type="ECO:0000256" key="4">
    <source>
        <dbReference type="ARBA" id="ARBA00022968"/>
    </source>
</evidence>
<dbReference type="PANTHER" id="PTHR24251:SF30">
    <property type="entry name" value="MEMBRANE FRIZZLED-RELATED PROTEIN"/>
    <property type="match status" value="1"/>
</dbReference>
<feature type="region of interest" description="Disordered" evidence="10">
    <location>
        <begin position="142"/>
        <end position="203"/>
    </location>
</feature>
<keyword evidence="11" id="KW-0472">Membrane</keyword>
<dbReference type="FunFam" id="4.10.400.10:FF:000065">
    <property type="entry name" value="Transmembrane protease serine 7"/>
    <property type="match status" value="1"/>
</dbReference>
<keyword evidence="4" id="KW-0735">Signal-anchor</keyword>
<dbReference type="SMART" id="SM00192">
    <property type="entry name" value="LDLa"/>
    <property type="match status" value="2"/>
</dbReference>
<evidence type="ECO:0000313" key="15">
    <source>
        <dbReference type="Proteomes" id="UP000297703"/>
    </source>
</evidence>
<feature type="domain" description="CUB" evidence="12">
    <location>
        <begin position="188"/>
        <end position="304"/>
    </location>
</feature>
<feature type="disulfide bond" evidence="9">
    <location>
        <begin position="472"/>
        <end position="484"/>
    </location>
</feature>
<name>A0A4D9DWA1_9SAUR</name>
<organism evidence="14 15">
    <name type="scientific">Platysternon megacephalum</name>
    <name type="common">big-headed turtle</name>
    <dbReference type="NCBI Taxonomy" id="55544"/>
    <lineage>
        <taxon>Eukaryota</taxon>
        <taxon>Metazoa</taxon>
        <taxon>Chordata</taxon>
        <taxon>Craniata</taxon>
        <taxon>Vertebrata</taxon>
        <taxon>Euteleostomi</taxon>
        <taxon>Archelosauria</taxon>
        <taxon>Testudinata</taxon>
        <taxon>Testudines</taxon>
        <taxon>Cryptodira</taxon>
        <taxon>Durocryptodira</taxon>
        <taxon>Testudinoidea</taxon>
        <taxon>Platysternidae</taxon>
        <taxon>Platysternon</taxon>
    </lineage>
</organism>
<dbReference type="Pfam" id="PF01392">
    <property type="entry name" value="Fz"/>
    <property type="match status" value="1"/>
</dbReference>
<dbReference type="InterPro" id="IPR023415">
    <property type="entry name" value="LDLR_class-A_CS"/>
</dbReference>
<evidence type="ECO:0000259" key="12">
    <source>
        <dbReference type="PROSITE" id="PS01180"/>
    </source>
</evidence>
<dbReference type="SMART" id="SM00063">
    <property type="entry name" value="FRI"/>
    <property type="match status" value="1"/>
</dbReference>
<feature type="compositionally biased region" description="Polar residues" evidence="10">
    <location>
        <begin position="73"/>
        <end position="84"/>
    </location>
</feature>
<dbReference type="OrthoDB" id="9991628at2759"/>
<reference evidence="14 15" key="1">
    <citation type="submission" date="2019-04" db="EMBL/GenBank/DDBJ databases">
        <title>Draft genome of the big-headed turtle Platysternon megacephalum.</title>
        <authorList>
            <person name="Gong S."/>
        </authorList>
    </citation>
    <scope>NUCLEOTIDE SEQUENCE [LARGE SCALE GENOMIC DNA]</scope>
    <source>
        <strain evidence="14">DO16091913</strain>
        <tissue evidence="14">Muscle</tissue>
    </source>
</reference>
<feature type="disulfide bond" evidence="9">
    <location>
        <begin position="330"/>
        <end position="345"/>
    </location>
</feature>
<evidence type="ECO:0000259" key="13">
    <source>
        <dbReference type="PROSITE" id="PS50038"/>
    </source>
</evidence>
<evidence type="ECO:0000256" key="11">
    <source>
        <dbReference type="SAM" id="Phobius"/>
    </source>
</evidence>
<evidence type="ECO:0000256" key="3">
    <source>
        <dbReference type="ARBA" id="ARBA00022737"/>
    </source>
</evidence>
<dbReference type="GO" id="GO:0005886">
    <property type="term" value="C:plasma membrane"/>
    <property type="evidence" value="ECO:0007669"/>
    <property type="project" value="UniProtKB-SubCell"/>
</dbReference>
<dbReference type="PANTHER" id="PTHR24251">
    <property type="entry name" value="OVOCHYMASE-RELATED"/>
    <property type="match status" value="1"/>
</dbReference>
<keyword evidence="15" id="KW-1185">Reference proteome</keyword>
<evidence type="ECO:0000256" key="5">
    <source>
        <dbReference type="ARBA" id="ARBA00023157"/>
    </source>
</evidence>
<dbReference type="AlphaFoldDB" id="A0A4D9DWA1"/>
<dbReference type="InterPro" id="IPR036790">
    <property type="entry name" value="Frizzled_dom_sf"/>
</dbReference>
<dbReference type="InterPro" id="IPR036055">
    <property type="entry name" value="LDL_receptor-like_sf"/>
</dbReference>
<dbReference type="Pfam" id="PF00431">
    <property type="entry name" value="CUB"/>
    <property type="match status" value="2"/>
</dbReference>
<feature type="disulfide bond" evidence="9">
    <location>
        <begin position="491"/>
        <end position="506"/>
    </location>
</feature>
<keyword evidence="5 9" id="KW-1015">Disulfide bond</keyword>
<feature type="disulfide bond" evidence="9">
    <location>
        <begin position="318"/>
        <end position="336"/>
    </location>
</feature>
<gene>
    <name evidence="14" type="ORF">DR999_PMT18793</name>
</gene>
<feature type="transmembrane region" description="Helical" evidence="11">
    <location>
        <begin position="110"/>
        <end position="135"/>
    </location>
</feature>
<keyword evidence="11" id="KW-1133">Transmembrane helix</keyword>
<evidence type="ECO:0000256" key="10">
    <source>
        <dbReference type="SAM" id="MobiDB-lite"/>
    </source>
</evidence>
<dbReference type="SMART" id="SM00042">
    <property type="entry name" value="CUB"/>
    <property type="match status" value="2"/>
</dbReference>
<dbReference type="InterPro" id="IPR002172">
    <property type="entry name" value="LDrepeatLR_classA_rpt"/>
</dbReference>
<dbReference type="SUPFAM" id="SSF57424">
    <property type="entry name" value="LDL receptor-like module"/>
    <property type="match status" value="2"/>
</dbReference>
<evidence type="ECO:0000256" key="2">
    <source>
        <dbReference type="ARBA" id="ARBA00004401"/>
    </source>
</evidence>
<evidence type="ECO:0000256" key="8">
    <source>
        <dbReference type="PROSITE-ProRule" id="PRU00090"/>
    </source>
</evidence>
<feature type="domain" description="FZ" evidence="13">
    <location>
        <begin position="513"/>
        <end position="631"/>
    </location>
</feature>
<dbReference type="Pfam" id="PF00057">
    <property type="entry name" value="Ldl_recept_a"/>
    <property type="match status" value="2"/>
</dbReference>
<evidence type="ECO:0000313" key="14">
    <source>
        <dbReference type="EMBL" id="TFJ99162.1"/>
    </source>
</evidence>
<evidence type="ECO:0000256" key="6">
    <source>
        <dbReference type="ARBA" id="ARBA00023180"/>
    </source>
</evidence>
<dbReference type="FunFam" id="2.60.120.290:FF:000005">
    <property type="entry name" value="Procollagen C-endopeptidase enhancer 1"/>
    <property type="match status" value="1"/>
</dbReference>
<keyword evidence="6" id="KW-0325">Glycoprotein</keyword>
<comment type="caution">
    <text evidence="8">Lacks conserved residue(s) required for the propagation of feature annotation.</text>
</comment>
<keyword evidence="11" id="KW-0812">Transmembrane</keyword>
<dbReference type="InterPro" id="IPR000859">
    <property type="entry name" value="CUB_dom"/>
</dbReference>
<sequence>MGGGQGPPDPEGRECTGGAILARSCRESPPAMKDFTEITLCPDRLEQSKTEFCNPIFEPESEGAGCAPPTPPQTEGENGTSAGSPWNGLAPPTGQQLWSRAGRKHRPDCTFSWLCVALMSALLLLLLALLLGIIISQLQSSRPAGPSSATASAHHHDNATTAPAGTAEPMATEPPRAPPLATTPEPSCGGTLQGPEGSLSSPRYPAPYPPNTLCIWRIQVEDGLAIQLRIESLSLEGTRWCLFDRVELYEELGAASGSPWGGTARFCGDVAPPTINTNSNRLRVTFVSDNSVGALGFTAHYRAILPSDKSCAWNEFFCDQGLCLPLRLVCDGFHDCTDKSDEANCSSRHKECGGSLTSLEGQFSTPSHPQPYPHQQLCLWQIAVPVGHVIDLQFHNFSLESQEDCTFDFVEVHDSAGTDAPSLLGRFCGSQLPPVLTSSRHVMTVLFMADEGVAEDGFFATYRARNATENTCSPSEFSCSNGECQARESVCDGWHDCPDGSDEFNCTSVSPPSLESSCQQIQVEMCLGLSYNTTSFPNIWLTIPDQQGAATMLRDYKTLMGLSCYQHLRLLICSLFVPKCTPDGGVLQPCRSVCLTAEQRCQQALSLLSILWPINCNVLPDSNDPVECFKP</sequence>
<dbReference type="SUPFAM" id="SSF63501">
    <property type="entry name" value="Frizzled cysteine-rich domain"/>
    <property type="match status" value="1"/>
</dbReference>
<keyword evidence="3" id="KW-0677">Repeat</keyword>